<protein>
    <submittedName>
        <fullName evidence="1">Uncharacterized protein</fullName>
    </submittedName>
</protein>
<dbReference type="EMBL" id="BLXT01008374">
    <property type="protein sequence ID" value="GFO48096.1"/>
    <property type="molecule type" value="Genomic_DNA"/>
</dbReference>
<dbReference type="Proteomes" id="UP000735302">
    <property type="component" value="Unassembled WGS sequence"/>
</dbReference>
<reference evidence="1 2" key="1">
    <citation type="journal article" date="2021" name="Elife">
        <title>Chloroplast acquisition without the gene transfer in kleptoplastic sea slugs, Plakobranchus ocellatus.</title>
        <authorList>
            <person name="Maeda T."/>
            <person name="Takahashi S."/>
            <person name="Yoshida T."/>
            <person name="Shimamura S."/>
            <person name="Takaki Y."/>
            <person name="Nagai Y."/>
            <person name="Toyoda A."/>
            <person name="Suzuki Y."/>
            <person name="Arimoto A."/>
            <person name="Ishii H."/>
            <person name="Satoh N."/>
            <person name="Nishiyama T."/>
            <person name="Hasebe M."/>
            <person name="Maruyama T."/>
            <person name="Minagawa J."/>
            <person name="Obokata J."/>
            <person name="Shigenobu S."/>
        </authorList>
    </citation>
    <scope>NUCLEOTIDE SEQUENCE [LARGE SCALE GENOMIC DNA]</scope>
</reference>
<keyword evidence="2" id="KW-1185">Reference proteome</keyword>
<proteinExistence type="predicted"/>
<accession>A0AAV4DVG1</accession>
<name>A0AAV4DVG1_9GAST</name>
<evidence type="ECO:0000313" key="2">
    <source>
        <dbReference type="Proteomes" id="UP000735302"/>
    </source>
</evidence>
<comment type="caution">
    <text evidence="1">The sequence shown here is derived from an EMBL/GenBank/DDBJ whole genome shotgun (WGS) entry which is preliminary data.</text>
</comment>
<dbReference type="AlphaFoldDB" id="A0AAV4DVG1"/>
<evidence type="ECO:0000313" key="1">
    <source>
        <dbReference type="EMBL" id="GFO48096.1"/>
    </source>
</evidence>
<sequence>MQKSHLFCLSRKKNNAVDTSSRDCIGHNPLVGVTLRIFMCDVCLMFVPLDHHASLPGPHADHTFVLDVFTTFCCYDVTIWLNYNQLRDDTYGVFLCQCAAEANLKLQKLVFKITDTLK</sequence>
<gene>
    <name evidence="1" type="ORF">PoB_007460100</name>
</gene>
<organism evidence="1 2">
    <name type="scientific">Plakobranchus ocellatus</name>
    <dbReference type="NCBI Taxonomy" id="259542"/>
    <lineage>
        <taxon>Eukaryota</taxon>
        <taxon>Metazoa</taxon>
        <taxon>Spiralia</taxon>
        <taxon>Lophotrochozoa</taxon>
        <taxon>Mollusca</taxon>
        <taxon>Gastropoda</taxon>
        <taxon>Heterobranchia</taxon>
        <taxon>Euthyneura</taxon>
        <taxon>Panpulmonata</taxon>
        <taxon>Sacoglossa</taxon>
        <taxon>Placobranchoidea</taxon>
        <taxon>Plakobranchidae</taxon>
        <taxon>Plakobranchus</taxon>
    </lineage>
</organism>